<feature type="region of interest" description="Disordered" evidence="1">
    <location>
        <begin position="1"/>
        <end position="28"/>
    </location>
</feature>
<dbReference type="InterPro" id="IPR004344">
    <property type="entry name" value="TTL/TTLL_fam"/>
</dbReference>
<evidence type="ECO:0000313" key="2">
    <source>
        <dbReference type="EMBL" id="KAK1737295.1"/>
    </source>
</evidence>
<organism evidence="2 3">
    <name type="scientific">Skeletonema marinoi</name>
    <dbReference type="NCBI Taxonomy" id="267567"/>
    <lineage>
        <taxon>Eukaryota</taxon>
        <taxon>Sar</taxon>
        <taxon>Stramenopiles</taxon>
        <taxon>Ochrophyta</taxon>
        <taxon>Bacillariophyta</taxon>
        <taxon>Coscinodiscophyceae</taxon>
        <taxon>Thalassiosirophycidae</taxon>
        <taxon>Thalassiosirales</taxon>
        <taxon>Skeletonemataceae</taxon>
        <taxon>Skeletonema</taxon>
        <taxon>Skeletonema marinoi-dohrnii complex</taxon>
    </lineage>
</organism>
<reference evidence="2" key="1">
    <citation type="submission" date="2023-06" db="EMBL/GenBank/DDBJ databases">
        <title>Survivors Of The Sea: Transcriptome response of Skeletonema marinoi to long-term dormancy.</title>
        <authorList>
            <person name="Pinder M.I.M."/>
            <person name="Kourtchenko O."/>
            <person name="Robertson E.K."/>
            <person name="Larsson T."/>
            <person name="Maumus F."/>
            <person name="Osuna-Cruz C.M."/>
            <person name="Vancaester E."/>
            <person name="Stenow R."/>
            <person name="Vandepoele K."/>
            <person name="Ploug H."/>
            <person name="Bruchert V."/>
            <person name="Godhe A."/>
            <person name="Topel M."/>
        </authorList>
    </citation>
    <scope>NUCLEOTIDE SEQUENCE</scope>
    <source>
        <strain evidence="2">R05AC</strain>
    </source>
</reference>
<gene>
    <name evidence="2" type="ORF">QTG54_012162</name>
</gene>
<keyword evidence="3" id="KW-1185">Reference proteome</keyword>
<dbReference type="AlphaFoldDB" id="A0AAD9D911"/>
<feature type="compositionally biased region" description="Basic and acidic residues" evidence="1">
    <location>
        <begin position="14"/>
        <end position="28"/>
    </location>
</feature>
<dbReference type="EMBL" id="JATAAI010000026">
    <property type="protein sequence ID" value="KAK1737295.1"/>
    <property type="molecule type" value="Genomic_DNA"/>
</dbReference>
<protein>
    <submittedName>
        <fullName evidence="2">Uncharacterized protein</fullName>
    </submittedName>
</protein>
<evidence type="ECO:0000256" key="1">
    <source>
        <dbReference type="SAM" id="MobiDB-lite"/>
    </source>
</evidence>
<dbReference type="Pfam" id="PF03133">
    <property type="entry name" value="TTL"/>
    <property type="match status" value="1"/>
</dbReference>
<evidence type="ECO:0000313" key="3">
    <source>
        <dbReference type="Proteomes" id="UP001224775"/>
    </source>
</evidence>
<proteinExistence type="predicted"/>
<accession>A0AAD9D911</accession>
<comment type="caution">
    <text evidence="2">The sequence shown here is derived from an EMBL/GenBank/DDBJ whole genome shotgun (WGS) entry which is preliminary data.</text>
</comment>
<name>A0AAD9D911_9STRA</name>
<sequence>MMTSSLAGTAGKEAPAENKEKNISDVHDDLPSQPSQWRYFAASAFIAVGATAFGIHKQANEELAMKDKTSSSTTNNESGVCNDGAFDITFHEPEESYKGDIAEILVTNMIEGSLVGCEWEDGDFYEGIVQNTHYDSDDSEEELLVIWYEDALEEWVPAQDCELMDEQIIWKAGQFRYNIHQDHRFDEFHRAFKAVAEEFPDSPPALFTYWGGPQVVTSLEGEKEVIDIALNPLAKDFAKRENPQMPIYHTIPREITLDIDHKYTLYQTYKDNPITASAFPQTFATIEEALASPVEDDEVKDPLFFIKDSGGTQGKGIRVVRRSELESEKEPELGEVVIQKSINVLTINDAEGKGALHQRRFDIRFYMIIVGGKAYLHSNMYAMWAHTSRPFDPLDTDTENQLPKLQLSCRDFLFFPFEGDESSKAFDPVSWRNQILSSMIKARPTLDVLLQATASDPSSYHLLAGDAIIDQSGRAIIVEYNDWPGYSIFNEHRSRCVDEGQCCRRIVSIDEKEASRYSLSAPSAEFYHFAHGYRTQIFQDLVLLVLRLKESNQLPRLLEITERTV</sequence>
<dbReference type="Proteomes" id="UP001224775">
    <property type="component" value="Unassembled WGS sequence"/>
</dbReference>
<dbReference type="Gene3D" id="3.30.470.20">
    <property type="entry name" value="ATP-grasp fold, B domain"/>
    <property type="match status" value="1"/>
</dbReference>